<dbReference type="GO" id="GO:0005829">
    <property type="term" value="C:cytosol"/>
    <property type="evidence" value="ECO:0007669"/>
    <property type="project" value="TreeGrafter"/>
</dbReference>
<accession>A0A2K8P3G1</accession>
<dbReference type="InterPro" id="IPR001584">
    <property type="entry name" value="Integrase_cat-core"/>
</dbReference>
<dbReference type="GO" id="GO:0003676">
    <property type="term" value="F:nucleic acid binding"/>
    <property type="evidence" value="ECO:0007669"/>
    <property type="project" value="InterPro"/>
</dbReference>
<proteinExistence type="predicted"/>
<gene>
    <name evidence="3" type="ORF">MTABA_v1c00180</name>
</gene>
<dbReference type="PANTHER" id="PTHR10948">
    <property type="entry name" value="TRANSPOSASE"/>
    <property type="match status" value="1"/>
</dbReference>
<dbReference type="InterPro" id="IPR051917">
    <property type="entry name" value="Transposase-Integrase"/>
</dbReference>
<dbReference type="GO" id="GO:0032196">
    <property type="term" value="P:transposition"/>
    <property type="evidence" value="ECO:0007669"/>
    <property type="project" value="TreeGrafter"/>
</dbReference>
<dbReference type="InterPro" id="IPR036397">
    <property type="entry name" value="RNaseH_sf"/>
</dbReference>
<protein>
    <submittedName>
        <fullName evidence="3">Transposase</fullName>
    </submittedName>
</protein>
<sequence length="321" mass="37811">MNNYKQISLKERTLIEYLLNVQNKSVSFIAKELNRNRSTIYREIKRNKAAVIYKAKDAQFTRGINNTLSHQNEINKYKEFLRFLYANFNPKSFSIDVCVFKAKELGIKTPTTQTVYNWIKNKQIKIKSKDLLRPRFWWRKSSKYKKYLWEISKMNSIPITYRPKNINKRKEVGHFEIDLVVGAGNTSKAIITLVERVTRKGFAIKLENKTMKHTTEKLKELIGKENLNIKSITKDNGMEFNLLHEVTQELSVPLYTCNTYASCEKGTNENFNGLIRRYLPKKTNFTNLTDDNIIEILNEINKMPRKILNYKSAQEFYETFG</sequence>
<dbReference type="InterPro" id="IPR025246">
    <property type="entry name" value="IS30-like_HTH"/>
</dbReference>
<dbReference type="EMBL" id="CP024969">
    <property type="protein sequence ID" value="ATZ21226.1"/>
    <property type="molecule type" value="Genomic_DNA"/>
</dbReference>
<dbReference type="AlphaFoldDB" id="A0A2K8P3G1"/>
<dbReference type="GO" id="GO:0015074">
    <property type="term" value="P:DNA integration"/>
    <property type="evidence" value="ECO:0007669"/>
    <property type="project" value="InterPro"/>
</dbReference>
<dbReference type="KEGG" id="mtab:MTABA_v1c00180"/>
<evidence type="ECO:0000259" key="2">
    <source>
        <dbReference type="PROSITE" id="PS50994"/>
    </source>
</evidence>
<dbReference type="InterPro" id="IPR053392">
    <property type="entry name" value="Transposase_IS30-like"/>
</dbReference>
<dbReference type="Pfam" id="PF13936">
    <property type="entry name" value="HTH_38"/>
    <property type="match status" value="1"/>
</dbReference>
<reference evidence="3 4" key="1">
    <citation type="submission" date="2017-11" db="EMBL/GenBank/DDBJ databases">
        <title>Genome sequence of Mesoplasma tabanidae BARC 857 (ATCC 49584).</title>
        <authorList>
            <person name="Lo W.-S."/>
            <person name="Kuo C.-H."/>
        </authorList>
    </citation>
    <scope>NUCLEOTIDE SEQUENCE [LARGE SCALE GENOMIC DNA]</scope>
    <source>
        <strain evidence="3 4">BARC 857</strain>
    </source>
</reference>
<dbReference type="NCBIfam" id="NF033563">
    <property type="entry name" value="transpos_IS30"/>
    <property type="match status" value="1"/>
</dbReference>
<dbReference type="OrthoDB" id="396854at2"/>
<dbReference type="Gene3D" id="3.30.420.10">
    <property type="entry name" value="Ribonuclease H-like superfamily/Ribonuclease H"/>
    <property type="match status" value="1"/>
</dbReference>
<feature type="domain" description="Integrase catalytic" evidence="2">
    <location>
        <begin position="159"/>
        <end position="321"/>
    </location>
</feature>
<evidence type="ECO:0000313" key="3">
    <source>
        <dbReference type="EMBL" id="ATZ21226.1"/>
    </source>
</evidence>
<dbReference type="PROSITE" id="PS50994">
    <property type="entry name" value="INTEGRASE"/>
    <property type="match status" value="1"/>
</dbReference>
<evidence type="ECO:0000256" key="1">
    <source>
        <dbReference type="ARBA" id="ARBA00023172"/>
    </source>
</evidence>
<dbReference type="InterPro" id="IPR012337">
    <property type="entry name" value="RNaseH-like_sf"/>
</dbReference>
<dbReference type="SUPFAM" id="SSF53098">
    <property type="entry name" value="Ribonuclease H-like"/>
    <property type="match status" value="1"/>
</dbReference>
<dbReference type="Proteomes" id="UP000232223">
    <property type="component" value="Chromosome"/>
</dbReference>
<dbReference type="GO" id="GO:0004803">
    <property type="term" value="F:transposase activity"/>
    <property type="evidence" value="ECO:0007669"/>
    <property type="project" value="TreeGrafter"/>
</dbReference>
<name>A0A2K8P3G1_9MOLU</name>
<organism evidence="3 4">
    <name type="scientific">Mesoplasma tabanidae</name>
    <dbReference type="NCBI Taxonomy" id="219745"/>
    <lineage>
        <taxon>Bacteria</taxon>
        <taxon>Bacillati</taxon>
        <taxon>Mycoplasmatota</taxon>
        <taxon>Mollicutes</taxon>
        <taxon>Entomoplasmatales</taxon>
        <taxon>Entomoplasmataceae</taxon>
        <taxon>Mesoplasma</taxon>
    </lineage>
</organism>
<keyword evidence="1" id="KW-0233">DNA recombination</keyword>
<evidence type="ECO:0000313" key="4">
    <source>
        <dbReference type="Proteomes" id="UP000232223"/>
    </source>
</evidence>
<keyword evidence="4" id="KW-1185">Reference proteome</keyword>
<dbReference type="GO" id="GO:0006310">
    <property type="term" value="P:DNA recombination"/>
    <property type="evidence" value="ECO:0007669"/>
    <property type="project" value="UniProtKB-KW"/>
</dbReference>
<dbReference type="PANTHER" id="PTHR10948:SF23">
    <property type="entry name" value="TRANSPOSASE INSI FOR INSERTION SEQUENCE ELEMENT IS30A-RELATED"/>
    <property type="match status" value="1"/>
</dbReference>
<dbReference type="RefSeq" id="WP_100679193.1">
    <property type="nucleotide sequence ID" value="NZ_CP024969.1"/>
</dbReference>